<dbReference type="GeneID" id="40317564"/>
<dbReference type="GO" id="GO:0004674">
    <property type="term" value="F:protein serine/threonine kinase activity"/>
    <property type="evidence" value="ECO:0007669"/>
    <property type="project" value="UniProtKB-KW"/>
</dbReference>
<comment type="caution">
    <text evidence="2">The sequence shown here is derived from an EMBL/GenBank/DDBJ whole genome shotgun (WGS) entry which is preliminary data.</text>
</comment>
<feature type="compositionally biased region" description="Basic and acidic residues" evidence="1">
    <location>
        <begin position="119"/>
        <end position="133"/>
    </location>
</feature>
<keyword evidence="2" id="KW-0723">Serine/threonine-protein kinase</keyword>
<dbReference type="EMBL" id="MKKU01000191">
    <property type="protein sequence ID" value="RNF19962.1"/>
    <property type="molecule type" value="Genomic_DNA"/>
</dbReference>
<feature type="region of interest" description="Disordered" evidence="1">
    <location>
        <begin position="115"/>
        <end position="153"/>
    </location>
</feature>
<evidence type="ECO:0000313" key="3">
    <source>
        <dbReference type="Proteomes" id="UP000284403"/>
    </source>
</evidence>
<keyword evidence="3" id="KW-1185">Reference proteome</keyword>
<keyword evidence="2" id="KW-0808">Transferase</keyword>
<dbReference type="RefSeq" id="XP_029229036.1">
    <property type="nucleotide sequence ID" value="XM_029370869.1"/>
</dbReference>
<dbReference type="OrthoDB" id="245465at2759"/>
<sequence length="364" mass="39027">MARQRRPAAVARFLNMISLDERHAATNALLLLGLRAYKQAVAAAPAELPTLRSVVDTLFGGEDGNAARCEPEEPQANNDAELKDACVTGKSPPLDRAKMVLPVYPTPGGVTARLASASAEEKATKSDAEERALESSNGVTASSRPLPKEEMPPARAEELCPMDIHGRCNTWHPHSATLSGGGSSCSCSSSSFGGASTGNKKRLWQYPALCFILNENVESTMRPWFKGNSAGTMGSSALGATIAFAENDKPTNHASLHQSVGESDRDEQSSAAEPMVNVSVNSTVVPSSYCGDHYYPPGFLQQLIRHIEDTRGVRENLLVVASSIPQSMALFTLHASFGNLYISLLVSYHLSFRDDKSRLQGHAQ</sequence>
<evidence type="ECO:0000256" key="1">
    <source>
        <dbReference type="SAM" id="MobiDB-lite"/>
    </source>
</evidence>
<accession>A0A3R7L587</accession>
<feature type="compositionally biased region" description="Polar residues" evidence="1">
    <location>
        <begin position="134"/>
        <end position="143"/>
    </location>
</feature>
<dbReference type="AlphaFoldDB" id="A0A3R7L587"/>
<proteinExistence type="predicted"/>
<dbReference type="Proteomes" id="UP000284403">
    <property type="component" value="Unassembled WGS sequence"/>
</dbReference>
<evidence type="ECO:0000313" key="2">
    <source>
        <dbReference type="EMBL" id="RNF19962.1"/>
    </source>
</evidence>
<organism evidence="2 3">
    <name type="scientific">Trypanosoma conorhini</name>
    <dbReference type="NCBI Taxonomy" id="83891"/>
    <lineage>
        <taxon>Eukaryota</taxon>
        <taxon>Discoba</taxon>
        <taxon>Euglenozoa</taxon>
        <taxon>Kinetoplastea</taxon>
        <taxon>Metakinetoplastina</taxon>
        <taxon>Trypanosomatida</taxon>
        <taxon>Trypanosomatidae</taxon>
        <taxon>Trypanosoma</taxon>
    </lineage>
</organism>
<protein>
    <submittedName>
        <fullName evidence="2">Putative serine/threonine protein kinase, putative,protein kinase</fullName>
        <ecNumber evidence="2">2.7.11.-</ecNumber>
    </submittedName>
</protein>
<keyword evidence="2" id="KW-0418">Kinase</keyword>
<dbReference type="EC" id="2.7.11.-" evidence="2"/>
<feature type="region of interest" description="Disordered" evidence="1">
    <location>
        <begin position="253"/>
        <end position="273"/>
    </location>
</feature>
<gene>
    <name evidence="2" type="ORF">Tco025E_03953</name>
</gene>
<reference evidence="2 3" key="1">
    <citation type="journal article" date="2018" name="BMC Genomics">
        <title>Genomic comparison of Trypanosoma conorhini and Trypanosoma rangeli to Trypanosoma cruzi strains of high and low virulence.</title>
        <authorList>
            <person name="Bradwell K.R."/>
            <person name="Koparde V.N."/>
            <person name="Matveyev A.V."/>
            <person name="Serrano M.G."/>
            <person name="Alves J.M."/>
            <person name="Parikh H."/>
            <person name="Huang B."/>
            <person name="Lee V."/>
            <person name="Espinosa-Alvarez O."/>
            <person name="Ortiz P.A."/>
            <person name="Costa-Martins A.G."/>
            <person name="Teixeira M.M."/>
            <person name="Buck G.A."/>
        </authorList>
    </citation>
    <scope>NUCLEOTIDE SEQUENCE [LARGE SCALE GENOMIC DNA]</scope>
    <source>
        <strain evidence="2 3">025E</strain>
    </source>
</reference>
<name>A0A3R7L587_9TRYP</name>